<reference evidence="2" key="1">
    <citation type="journal article" date="2018" name="Nat. Microbiol.">
        <title>Leveraging single-cell genomics to expand the fungal tree of life.</title>
        <authorList>
            <person name="Ahrendt S.R."/>
            <person name="Quandt C.A."/>
            <person name="Ciobanu D."/>
            <person name="Clum A."/>
            <person name="Salamov A."/>
            <person name="Andreopoulos B."/>
            <person name="Cheng J.F."/>
            <person name="Woyke T."/>
            <person name="Pelin A."/>
            <person name="Henrissat B."/>
            <person name="Reynolds N.K."/>
            <person name="Benny G.L."/>
            <person name="Smith M.E."/>
            <person name="James T.Y."/>
            <person name="Grigoriev I.V."/>
        </authorList>
    </citation>
    <scope>NUCLEOTIDE SEQUENCE [LARGE SCALE GENOMIC DNA]</scope>
    <source>
        <strain evidence="2">CSF55</strain>
    </source>
</reference>
<name>A0A4P9Y929_ROZAC</name>
<dbReference type="Proteomes" id="UP000281549">
    <property type="component" value="Unassembled WGS sequence"/>
</dbReference>
<sequence length="108" mass="12783">IEEGDMVLLFDSAFEMIKFGRKFSNRWIGPYMIKEKYNNGSFKLMELDGTELKTNIHGNRLKLFKERALNNKVQGECKEEKDIIIDPDLTSYIETYEMTDDKKIDNQY</sequence>
<gene>
    <name evidence="1" type="ORF">ROZALSC1DRAFT_26354</name>
</gene>
<protein>
    <submittedName>
        <fullName evidence="1">Uncharacterized protein</fullName>
    </submittedName>
</protein>
<accession>A0A4P9Y929</accession>
<feature type="non-terminal residue" evidence="1">
    <location>
        <position position="1"/>
    </location>
</feature>
<dbReference type="AlphaFoldDB" id="A0A4P9Y929"/>
<evidence type="ECO:0000313" key="1">
    <source>
        <dbReference type="EMBL" id="RKP15555.1"/>
    </source>
</evidence>
<dbReference type="EMBL" id="ML008833">
    <property type="protein sequence ID" value="RKP15555.1"/>
    <property type="molecule type" value="Genomic_DNA"/>
</dbReference>
<organism evidence="1 2">
    <name type="scientific">Rozella allomycis (strain CSF55)</name>
    <dbReference type="NCBI Taxonomy" id="988480"/>
    <lineage>
        <taxon>Eukaryota</taxon>
        <taxon>Fungi</taxon>
        <taxon>Fungi incertae sedis</taxon>
        <taxon>Cryptomycota</taxon>
        <taxon>Cryptomycota incertae sedis</taxon>
        <taxon>Rozella</taxon>
    </lineage>
</organism>
<evidence type="ECO:0000313" key="2">
    <source>
        <dbReference type="Proteomes" id="UP000281549"/>
    </source>
</evidence>
<proteinExistence type="predicted"/>